<evidence type="ECO:0000313" key="1">
    <source>
        <dbReference type="EMBL" id="MBF8187705.1"/>
    </source>
</evidence>
<sequence length="88" mass="8808">MPALIMNGVAAVVGVFVLAAGVDGGSDVDAADAVAVAGAGARGRRGDPGHHRGKRQVPLPVRVLRDVRCVHDDVIDAGVDGHAKASPP</sequence>
<gene>
    <name evidence="1" type="ORF">ITP53_18585</name>
</gene>
<keyword evidence="2" id="KW-1185">Reference proteome</keyword>
<protein>
    <submittedName>
        <fullName evidence="1">Uncharacterized protein</fullName>
    </submittedName>
</protein>
<comment type="caution">
    <text evidence="1">The sequence shown here is derived from an EMBL/GenBank/DDBJ whole genome shotgun (WGS) entry which is preliminary data.</text>
</comment>
<organism evidence="1 2">
    <name type="scientific">Nonomuraea cypriaca</name>
    <dbReference type="NCBI Taxonomy" id="1187855"/>
    <lineage>
        <taxon>Bacteria</taxon>
        <taxon>Bacillati</taxon>
        <taxon>Actinomycetota</taxon>
        <taxon>Actinomycetes</taxon>
        <taxon>Streptosporangiales</taxon>
        <taxon>Streptosporangiaceae</taxon>
        <taxon>Nonomuraea</taxon>
    </lineage>
</organism>
<dbReference type="AlphaFoldDB" id="A0A931ACU1"/>
<dbReference type="EMBL" id="JADOGI010000050">
    <property type="protein sequence ID" value="MBF8187705.1"/>
    <property type="molecule type" value="Genomic_DNA"/>
</dbReference>
<dbReference type="Proteomes" id="UP000605361">
    <property type="component" value="Unassembled WGS sequence"/>
</dbReference>
<accession>A0A931ACU1</accession>
<proteinExistence type="predicted"/>
<name>A0A931ACU1_9ACTN</name>
<reference evidence="1" key="1">
    <citation type="submission" date="2020-11" db="EMBL/GenBank/DDBJ databases">
        <title>Whole-genome analyses of Nonomuraea sp. K274.</title>
        <authorList>
            <person name="Veyisoglu A."/>
        </authorList>
    </citation>
    <scope>NUCLEOTIDE SEQUENCE</scope>
    <source>
        <strain evidence="1">K274</strain>
    </source>
</reference>
<evidence type="ECO:0000313" key="2">
    <source>
        <dbReference type="Proteomes" id="UP000605361"/>
    </source>
</evidence>